<proteinExistence type="predicted"/>
<keyword evidence="3" id="KW-1185">Reference proteome</keyword>
<reference evidence="2" key="1">
    <citation type="journal article" date="2023" name="Science">
        <title>Genome structures resolve the early diversification of teleost fishes.</title>
        <authorList>
            <person name="Parey E."/>
            <person name="Louis A."/>
            <person name="Montfort J."/>
            <person name="Bouchez O."/>
            <person name="Roques C."/>
            <person name="Iampietro C."/>
            <person name="Lluch J."/>
            <person name="Castinel A."/>
            <person name="Donnadieu C."/>
            <person name="Desvignes T."/>
            <person name="Floi Bucao C."/>
            <person name="Jouanno E."/>
            <person name="Wen M."/>
            <person name="Mejri S."/>
            <person name="Dirks R."/>
            <person name="Jansen H."/>
            <person name="Henkel C."/>
            <person name="Chen W.J."/>
            <person name="Zahm M."/>
            <person name="Cabau C."/>
            <person name="Klopp C."/>
            <person name="Thompson A.W."/>
            <person name="Robinson-Rechavi M."/>
            <person name="Braasch I."/>
            <person name="Lecointre G."/>
            <person name="Bobe J."/>
            <person name="Postlethwait J.H."/>
            <person name="Berthelot C."/>
            <person name="Roest Crollius H."/>
            <person name="Guiguen Y."/>
        </authorList>
    </citation>
    <scope>NUCLEOTIDE SEQUENCE</scope>
    <source>
        <strain evidence="2">WJC10195</strain>
    </source>
</reference>
<name>A0A9Q1FFL3_SYNKA</name>
<gene>
    <name evidence="2" type="ORF">SKAU_G00201570</name>
</gene>
<evidence type="ECO:0000313" key="2">
    <source>
        <dbReference type="EMBL" id="KAJ8357363.1"/>
    </source>
</evidence>
<comment type="caution">
    <text evidence="2">The sequence shown here is derived from an EMBL/GenBank/DDBJ whole genome shotgun (WGS) entry which is preliminary data.</text>
</comment>
<accession>A0A9Q1FFL3</accession>
<organism evidence="2 3">
    <name type="scientific">Synaphobranchus kaupii</name>
    <name type="common">Kaup's arrowtooth eel</name>
    <dbReference type="NCBI Taxonomy" id="118154"/>
    <lineage>
        <taxon>Eukaryota</taxon>
        <taxon>Metazoa</taxon>
        <taxon>Chordata</taxon>
        <taxon>Craniata</taxon>
        <taxon>Vertebrata</taxon>
        <taxon>Euteleostomi</taxon>
        <taxon>Actinopterygii</taxon>
        <taxon>Neopterygii</taxon>
        <taxon>Teleostei</taxon>
        <taxon>Anguilliformes</taxon>
        <taxon>Synaphobranchidae</taxon>
        <taxon>Synaphobranchus</taxon>
    </lineage>
</organism>
<evidence type="ECO:0000313" key="3">
    <source>
        <dbReference type="Proteomes" id="UP001152622"/>
    </source>
</evidence>
<feature type="region of interest" description="Disordered" evidence="1">
    <location>
        <begin position="56"/>
        <end position="77"/>
    </location>
</feature>
<protein>
    <submittedName>
        <fullName evidence="2">Uncharacterized protein</fullName>
    </submittedName>
</protein>
<dbReference type="AlphaFoldDB" id="A0A9Q1FFL3"/>
<evidence type="ECO:0000256" key="1">
    <source>
        <dbReference type="SAM" id="MobiDB-lite"/>
    </source>
</evidence>
<dbReference type="Proteomes" id="UP001152622">
    <property type="component" value="Chromosome 6"/>
</dbReference>
<dbReference type="EMBL" id="JAINUF010000006">
    <property type="protein sequence ID" value="KAJ8357363.1"/>
    <property type="molecule type" value="Genomic_DNA"/>
</dbReference>
<sequence length="77" mass="8596">MFSKPDNVKRQKEIDSFFCLRLIDSSEIDAIHSQKEPLEMNGVQWLGNHGNAVIASSSGRIRRGSGNHHTEGLRTSC</sequence>
<feature type="compositionally biased region" description="Basic and acidic residues" evidence="1">
    <location>
        <begin position="68"/>
        <end position="77"/>
    </location>
</feature>